<name>A0A6C0DTH0_9ZZZZ</name>
<dbReference type="PANTHER" id="PTHR43404:SF1">
    <property type="entry name" value="MNN4P"/>
    <property type="match status" value="1"/>
</dbReference>
<evidence type="ECO:0000313" key="2">
    <source>
        <dbReference type="EMBL" id="QHT19359.1"/>
    </source>
</evidence>
<reference evidence="2" key="1">
    <citation type="journal article" date="2020" name="Nature">
        <title>Giant virus diversity and host interactions through global metagenomics.</title>
        <authorList>
            <person name="Schulz F."/>
            <person name="Roux S."/>
            <person name="Paez-Espino D."/>
            <person name="Jungbluth S."/>
            <person name="Walsh D.A."/>
            <person name="Denef V.J."/>
            <person name="McMahon K.D."/>
            <person name="Konstantinidis K.T."/>
            <person name="Eloe-Fadrosh E.A."/>
            <person name="Kyrpides N.C."/>
            <person name="Woyke T."/>
        </authorList>
    </citation>
    <scope>NUCLEOTIDE SEQUENCE</scope>
    <source>
        <strain evidence="2">GVMAG-M-3300023174-57</strain>
    </source>
</reference>
<dbReference type="GO" id="GO:0009100">
    <property type="term" value="P:glycoprotein metabolic process"/>
    <property type="evidence" value="ECO:0007669"/>
    <property type="project" value="UniProtKB-ARBA"/>
</dbReference>
<protein>
    <recommendedName>
        <fullName evidence="1">LicD/FKTN/FKRP nucleotidyltransferase domain-containing protein</fullName>
    </recommendedName>
</protein>
<dbReference type="PANTHER" id="PTHR43404">
    <property type="entry name" value="LIPOPOLYSACCHARIDE CHOLINEPHOSPHOTRANSFERASE LICD"/>
    <property type="match status" value="1"/>
</dbReference>
<dbReference type="EMBL" id="MN739665">
    <property type="protein sequence ID" value="QHT19359.1"/>
    <property type="molecule type" value="Genomic_DNA"/>
</dbReference>
<feature type="domain" description="LicD/FKTN/FKRP nucleotidyltransferase" evidence="1">
    <location>
        <begin position="47"/>
        <end position="86"/>
    </location>
</feature>
<proteinExistence type="predicted"/>
<dbReference type="Pfam" id="PF04991">
    <property type="entry name" value="LicD"/>
    <property type="match status" value="1"/>
</dbReference>
<accession>A0A6C0DTH0</accession>
<evidence type="ECO:0000259" key="1">
    <source>
        <dbReference type="Pfam" id="PF04991"/>
    </source>
</evidence>
<organism evidence="2">
    <name type="scientific">viral metagenome</name>
    <dbReference type="NCBI Taxonomy" id="1070528"/>
    <lineage>
        <taxon>unclassified sequences</taxon>
        <taxon>metagenomes</taxon>
        <taxon>organismal metagenomes</taxon>
    </lineage>
</organism>
<dbReference type="AlphaFoldDB" id="A0A6C0DTH0"/>
<sequence>MSKQGDPERDLLNIKTLFKKSIGPIVPIISKQERFNQCLTDMKGILNKAGVPFFLICGTLLGAYREGKFIEYDGDIDIGILRSNYTSEIKAEILKSRLFRVGVQGDPNRSLEYKNYHVNGVCIDIFFFYNMDLPYKYYHALFAGLCDKKPGGFCKRVHHMRGFIPTSFMGNNYLIPANTEEVLVESYGADWRIPKRMTYTEGLNGGFTNIE</sequence>
<dbReference type="InterPro" id="IPR052942">
    <property type="entry name" value="LPS_cholinephosphotransferase"/>
</dbReference>
<dbReference type="InterPro" id="IPR007074">
    <property type="entry name" value="LicD/FKTN/FKRP_NTP_transf"/>
</dbReference>